<dbReference type="GO" id="GO:0016814">
    <property type="term" value="F:hydrolase activity, acting on carbon-nitrogen (but not peptide) bonds, in cyclic amidines"/>
    <property type="evidence" value="ECO:0007669"/>
    <property type="project" value="UniProtKB-ARBA"/>
</dbReference>
<dbReference type="SUPFAM" id="SSF51338">
    <property type="entry name" value="Composite domain of metallo-dependent hydrolases"/>
    <property type="match status" value="1"/>
</dbReference>
<keyword evidence="5" id="KW-1185">Reference proteome</keyword>
<dbReference type="SUPFAM" id="SSF51556">
    <property type="entry name" value="Metallo-dependent hydrolases"/>
    <property type="match status" value="1"/>
</dbReference>
<keyword evidence="1" id="KW-0479">Metal-binding</keyword>
<organism evidence="4 5">
    <name type="scientific">Palleronia aestuarii</name>
    <dbReference type="NCBI Taxonomy" id="568105"/>
    <lineage>
        <taxon>Bacteria</taxon>
        <taxon>Pseudomonadati</taxon>
        <taxon>Pseudomonadota</taxon>
        <taxon>Alphaproteobacteria</taxon>
        <taxon>Rhodobacterales</taxon>
        <taxon>Roseobacteraceae</taxon>
        <taxon>Palleronia</taxon>
    </lineage>
</organism>
<dbReference type="AlphaFoldDB" id="A0A2W7N8F8"/>
<dbReference type="CDD" id="cd01293">
    <property type="entry name" value="Bact_CD"/>
    <property type="match status" value="1"/>
</dbReference>
<evidence type="ECO:0000259" key="3">
    <source>
        <dbReference type="Pfam" id="PF07969"/>
    </source>
</evidence>
<name>A0A2W7N8F8_9RHOB</name>
<dbReference type="Gene3D" id="3.20.20.140">
    <property type="entry name" value="Metal-dependent hydrolases"/>
    <property type="match status" value="1"/>
</dbReference>
<dbReference type="InterPro" id="IPR032466">
    <property type="entry name" value="Metal_Hydrolase"/>
</dbReference>
<dbReference type="EMBL" id="QKZL01000008">
    <property type="protein sequence ID" value="PZX15963.1"/>
    <property type="molecule type" value="Genomic_DNA"/>
</dbReference>
<dbReference type="Proteomes" id="UP000248916">
    <property type="component" value="Unassembled WGS sequence"/>
</dbReference>
<gene>
    <name evidence="4" type="ORF">LX81_02233</name>
</gene>
<dbReference type="Gene3D" id="2.30.40.10">
    <property type="entry name" value="Urease, subunit C, domain 1"/>
    <property type="match status" value="1"/>
</dbReference>
<evidence type="ECO:0000313" key="5">
    <source>
        <dbReference type="Proteomes" id="UP000248916"/>
    </source>
</evidence>
<accession>A0A2W7N8F8</accession>
<evidence type="ECO:0000313" key="4">
    <source>
        <dbReference type="EMBL" id="PZX15963.1"/>
    </source>
</evidence>
<evidence type="ECO:0000256" key="1">
    <source>
        <dbReference type="ARBA" id="ARBA00022723"/>
    </source>
</evidence>
<sequence length="408" mass="42890">MELIVRNVILAPGAAPVDLGVADGRIVEIAPRLATKAETKTLDGAGGYAFPGFVESHVHLDKACLLDRTQAGGDPKAAIAAVKEAKADFTRDDVAARAGRVLDMMIAQGTTLLRTQVEVDPVVGLTGLEGVMEAASARAWGIETEICVFPQDGLTNLPGTETLLREGLAAGATVLGACPYTDDDPMAQLDILFDMAVEHDVDLDMHLDFDLDPDLSTLHAVIERTEAASWQGRVVVGHVNRLSAVAREAREGMTDRLAAAGIGLTALPSTDLFLMGQGAEHLVPRGVAPVHAAKGCRCSLSTNNVLNPFTPFGDGSALRIAHLYAHVARIGDAEGLARCFSLVSEDARALMNRPALRIEPGAPADIVVLDAEGPADAVRRLAPARLGVKAGRQSFCRPSVRLLSPCSA</sequence>
<protein>
    <submittedName>
        <fullName evidence="4">Cytosine deaminase</fullName>
    </submittedName>
</protein>
<dbReference type="RefSeq" id="WP_234822575.1">
    <property type="nucleotide sequence ID" value="NZ_QKZL01000008.1"/>
</dbReference>
<dbReference type="InterPro" id="IPR013108">
    <property type="entry name" value="Amidohydro_3"/>
</dbReference>
<dbReference type="Pfam" id="PF07969">
    <property type="entry name" value="Amidohydro_3"/>
    <property type="match status" value="1"/>
</dbReference>
<dbReference type="PANTHER" id="PTHR32027">
    <property type="entry name" value="CYTOSINE DEAMINASE"/>
    <property type="match status" value="1"/>
</dbReference>
<dbReference type="GO" id="GO:0046872">
    <property type="term" value="F:metal ion binding"/>
    <property type="evidence" value="ECO:0007669"/>
    <property type="project" value="UniProtKB-KW"/>
</dbReference>
<proteinExistence type="predicted"/>
<dbReference type="InterPro" id="IPR052349">
    <property type="entry name" value="Metallo-hydrolase_Enzymes"/>
</dbReference>
<feature type="domain" description="Amidohydrolase 3" evidence="3">
    <location>
        <begin position="145"/>
        <end position="393"/>
    </location>
</feature>
<keyword evidence="2" id="KW-0378">Hydrolase</keyword>
<reference evidence="4 5" key="1">
    <citation type="submission" date="2018-06" db="EMBL/GenBank/DDBJ databases">
        <title>Genomic Encyclopedia of Archaeal and Bacterial Type Strains, Phase II (KMG-II): from individual species to whole genera.</title>
        <authorList>
            <person name="Goeker M."/>
        </authorList>
    </citation>
    <scope>NUCLEOTIDE SEQUENCE [LARGE SCALE GENOMIC DNA]</scope>
    <source>
        <strain evidence="4 5">DSM 22009</strain>
    </source>
</reference>
<dbReference type="InterPro" id="IPR011059">
    <property type="entry name" value="Metal-dep_hydrolase_composite"/>
</dbReference>
<comment type="caution">
    <text evidence="4">The sequence shown here is derived from an EMBL/GenBank/DDBJ whole genome shotgun (WGS) entry which is preliminary data.</text>
</comment>
<dbReference type="FunFam" id="3.20.20.140:FF:000019">
    <property type="entry name" value="Cytosine deaminase"/>
    <property type="match status" value="1"/>
</dbReference>
<evidence type="ECO:0000256" key="2">
    <source>
        <dbReference type="ARBA" id="ARBA00022801"/>
    </source>
</evidence>
<dbReference type="GO" id="GO:0019239">
    <property type="term" value="F:deaminase activity"/>
    <property type="evidence" value="ECO:0007669"/>
    <property type="project" value="UniProtKB-ARBA"/>
</dbReference>
<dbReference type="PANTHER" id="PTHR32027:SF9">
    <property type="entry name" value="BLL3847 PROTEIN"/>
    <property type="match status" value="1"/>
</dbReference>